<evidence type="ECO:0000313" key="4">
    <source>
        <dbReference type="Proteomes" id="UP001596044"/>
    </source>
</evidence>
<feature type="transmembrane region" description="Helical" evidence="1">
    <location>
        <begin position="59"/>
        <end position="84"/>
    </location>
</feature>
<organism evidence="3 4">
    <name type="scientific">Paenibacillus aestuarii</name>
    <dbReference type="NCBI Taxonomy" id="516965"/>
    <lineage>
        <taxon>Bacteria</taxon>
        <taxon>Bacillati</taxon>
        <taxon>Bacillota</taxon>
        <taxon>Bacilli</taxon>
        <taxon>Bacillales</taxon>
        <taxon>Paenibacillaceae</taxon>
        <taxon>Paenibacillus</taxon>
    </lineage>
</organism>
<dbReference type="RefSeq" id="WP_270884246.1">
    <property type="nucleotide sequence ID" value="NZ_JAQFVF010000065.1"/>
</dbReference>
<feature type="domain" description="DUF6199" evidence="2">
    <location>
        <begin position="23"/>
        <end position="77"/>
    </location>
</feature>
<keyword evidence="1" id="KW-0472">Membrane</keyword>
<name>A0ABW0K316_9BACL</name>
<dbReference type="Pfam" id="PF19701">
    <property type="entry name" value="DUF6199"/>
    <property type="match status" value="1"/>
</dbReference>
<dbReference type="EMBL" id="JBHSMJ010000007">
    <property type="protein sequence ID" value="MFC5447456.1"/>
    <property type="molecule type" value="Genomic_DNA"/>
</dbReference>
<evidence type="ECO:0000259" key="2">
    <source>
        <dbReference type="Pfam" id="PF19701"/>
    </source>
</evidence>
<reference evidence="4" key="1">
    <citation type="journal article" date="2019" name="Int. J. Syst. Evol. Microbiol.">
        <title>The Global Catalogue of Microorganisms (GCM) 10K type strain sequencing project: providing services to taxonomists for standard genome sequencing and annotation.</title>
        <authorList>
            <consortium name="The Broad Institute Genomics Platform"/>
            <consortium name="The Broad Institute Genome Sequencing Center for Infectious Disease"/>
            <person name="Wu L."/>
            <person name="Ma J."/>
        </authorList>
    </citation>
    <scope>NUCLEOTIDE SEQUENCE [LARGE SCALE GENOMIC DNA]</scope>
    <source>
        <strain evidence="4">KACC 11904</strain>
    </source>
</reference>
<dbReference type="InterPro" id="IPR045679">
    <property type="entry name" value="DUF6199"/>
</dbReference>
<evidence type="ECO:0000256" key="1">
    <source>
        <dbReference type="SAM" id="Phobius"/>
    </source>
</evidence>
<accession>A0ABW0K316</accession>
<sequence>MSVYLPIIIGLFDMKGASMLFSLFPIIVGLISVIKPRFAWNHGFAGQKAGNPSAFDLKLIKVIGYFLVVVGMTLIVVQIIYLFAT</sequence>
<protein>
    <recommendedName>
        <fullName evidence="2">DUF6199 domain-containing protein</fullName>
    </recommendedName>
</protein>
<comment type="caution">
    <text evidence="3">The sequence shown here is derived from an EMBL/GenBank/DDBJ whole genome shotgun (WGS) entry which is preliminary data.</text>
</comment>
<dbReference type="Proteomes" id="UP001596044">
    <property type="component" value="Unassembled WGS sequence"/>
</dbReference>
<gene>
    <name evidence="3" type="ORF">ACFPOG_04255</name>
</gene>
<keyword evidence="1" id="KW-0812">Transmembrane</keyword>
<evidence type="ECO:0000313" key="3">
    <source>
        <dbReference type="EMBL" id="MFC5447456.1"/>
    </source>
</evidence>
<keyword evidence="4" id="KW-1185">Reference proteome</keyword>
<keyword evidence="1" id="KW-1133">Transmembrane helix</keyword>
<proteinExistence type="predicted"/>